<dbReference type="Proteomes" id="UP000034805">
    <property type="component" value="Unassembled WGS sequence"/>
</dbReference>
<dbReference type="GO" id="GO:0004530">
    <property type="term" value="F:deoxyribonuclease I activity"/>
    <property type="evidence" value="ECO:0007669"/>
    <property type="project" value="TreeGrafter"/>
</dbReference>
<dbReference type="SUPFAM" id="SSF56219">
    <property type="entry name" value="DNase I-like"/>
    <property type="match status" value="1"/>
</dbReference>
<comment type="caution">
    <text evidence="9">The sequence shown here is derived from an EMBL/GenBank/DDBJ whole genome shotgun (WGS) entry which is preliminary data.</text>
</comment>
<dbReference type="PANTHER" id="PTHR11371:SF32">
    <property type="entry name" value="DEOXYRIBONUCLEASE GAMMA"/>
    <property type="match status" value="1"/>
</dbReference>
<reference evidence="9 10" key="1">
    <citation type="submission" date="2015-08" db="EMBL/GenBank/DDBJ databases">
        <title>The genome of the Asian arowana (Scleropages formosus).</title>
        <authorList>
            <person name="Tan M.H."/>
            <person name="Gan H.M."/>
            <person name="Croft L.J."/>
            <person name="Austin C.M."/>
        </authorList>
    </citation>
    <scope>NUCLEOTIDE SEQUENCE [LARGE SCALE GENOMIC DNA]</scope>
    <source>
        <strain evidence="9">Aro1</strain>
    </source>
</reference>
<accession>A0A0P7UE12</accession>
<dbReference type="Gene3D" id="3.60.10.10">
    <property type="entry name" value="Endonuclease/exonuclease/phosphatase"/>
    <property type="match status" value="1"/>
</dbReference>
<dbReference type="PRINTS" id="PR00130">
    <property type="entry name" value="DNASEI"/>
</dbReference>
<evidence type="ECO:0000256" key="5">
    <source>
        <dbReference type="ARBA" id="ARBA00022801"/>
    </source>
</evidence>
<dbReference type="InterPro" id="IPR016202">
    <property type="entry name" value="DNase_I"/>
</dbReference>
<feature type="region of interest" description="Disordered" evidence="7">
    <location>
        <begin position="129"/>
        <end position="155"/>
    </location>
</feature>
<dbReference type="AlphaFoldDB" id="A0A0P7UE12"/>
<dbReference type="STRING" id="113540.ENSSFOP00015004551"/>
<keyword evidence="4" id="KW-0255">Endonuclease</keyword>
<dbReference type="Pfam" id="PF03372">
    <property type="entry name" value="Exo_endo_phos"/>
    <property type="match status" value="1"/>
</dbReference>
<evidence type="ECO:0000313" key="9">
    <source>
        <dbReference type="EMBL" id="KPP72463.1"/>
    </source>
</evidence>
<name>A0A0P7UE12_SCLFO</name>
<dbReference type="EMBL" id="JARO02002523">
    <property type="protein sequence ID" value="KPP72463.1"/>
    <property type="molecule type" value="Genomic_DNA"/>
</dbReference>
<evidence type="ECO:0000256" key="3">
    <source>
        <dbReference type="ARBA" id="ARBA00022729"/>
    </source>
</evidence>
<dbReference type="CDD" id="cd10282">
    <property type="entry name" value="DNase1"/>
    <property type="match status" value="1"/>
</dbReference>
<protein>
    <submittedName>
        <fullName evidence="9">Deoxyribonuclease gamma-like</fullName>
    </submittedName>
</protein>
<evidence type="ECO:0000256" key="7">
    <source>
        <dbReference type="SAM" id="MobiDB-lite"/>
    </source>
</evidence>
<sequence>MGATCVAAARAACLLECVDGCPALLSATIRRSRVLLFLRFGKAGDTVSEVPFVTMCSYPRPQGPDLFDVLRRERESAGYLQHLQLCSGCGPIAVMYFTCCSQTGRKHDDDALLWADVRGGRREADQIRSAQLQRGGTEGFGSPSPPPSRTRPLQTPRMRRSLLVLALYFSSVASLKVCSFNVRSFGENKVNKPDVLDIIAKCIKRCDIMLMMEIKDTKGQALPQLMSHLNSGSGKKKNEFEFVISERLGRKSYKEQYAFIYRQRLVSPKAVYQYPDTQSGDEDAFSREPFVVWFSSPKTAVKEFVFIAIHTTPVLAVREIDELYDVQQDVKKQWTSQNFVFMGDFNAACGYVPKKQWRNIRLRSNDSFAWLIDDRTDTTVKNSTKCAYDRVVLHGDEMIEAVNQSSVEVFDFKTAYNLTEEQVGFSLPLMKNYTTF</sequence>
<dbReference type="GO" id="GO:0005634">
    <property type="term" value="C:nucleus"/>
    <property type="evidence" value="ECO:0007669"/>
    <property type="project" value="TreeGrafter"/>
</dbReference>
<dbReference type="InterPro" id="IPR005135">
    <property type="entry name" value="Endo/exonuclease/phosphatase"/>
</dbReference>
<evidence type="ECO:0000313" key="10">
    <source>
        <dbReference type="Proteomes" id="UP000034805"/>
    </source>
</evidence>
<proteinExistence type="inferred from homology"/>
<evidence type="ECO:0000256" key="2">
    <source>
        <dbReference type="ARBA" id="ARBA00022722"/>
    </source>
</evidence>
<dbReference type="GO" id="GO:0006308">
    <property type="term" value="P:DNA catabolic process"/>
    <property type="evidence" value="ECO:0007669"/>
    <property type="project" value="InterPro"/>
</dbReference>
<dbReference type="PANTHER" id="PTHR11371">
    <property type="entry name" value="DEOXYRIBONUCLEASE"/>
    <property type="match status" value="1"/>
</dbReference>
<comment type="similarity">
    <text evidence="1">Belongs to the DNase I family.</text>
</comment>
<dbReference type="SMART" id="SM00476">
    <property type="entry name" value="DNaseIc"/>
    <property type="match status" value="1"/>
</dbReference>
<feature type="domain" description="Endonuclease/exonuclease/phosphatase" evidence="8">
    <location>
        <begin position="178"/>
        <end position="395"/>
    </location>
</feature>
<evidence type="ECO:0000256" key="6">
    <source>
        <dbReference type="ARBA" id="ARBA00023157"/>
    </source>
</evidence>
<dbReference type="InterPro" id="IPR036691">
    <property type="entry name" value="Endo/exonu/phosph_ase_sf"/>
</dbReference>
<evidence type="ECO:0000259" key="8">
    <source>
        <dbReference type="Pfam" id="PF03372"/>
    </source>
</evidence>
<evidence type="ECO:0000256" key="4">
    <source>
        <dbReference type="ARBA" id="ARBA00022759"/>
    </source>
</evidence>
<keyword evidence="2" id="KW-0540">Nuclease</keyword>
<keyword evidence="5" id="KW-0378">Hydrolase</keyword>
<gene>
    <name evidence="9" type="ORF">Z043_108532</name>
</gene>
<evidence type="ECO:0000256" key="1">
    <source>
        <dbReference type="ARBA" id="ARBA00007359"/>
    </source>
</evidence>
<keyword evidence="3" id="KW-0732">Signal</keyword>
<organism evidence="9 10">
    <name type="scientific">Scleropages formosus</name>
    <name type="common">Asian bonytongue</name>
    <name type="synonym">Osteoglossum formosum</name>
    <dbReference type="NCBI Taxonomy" id="113540"/>
    <lineage>
        <taxon>Eukaryota</taxon>
        <taxon>Metazoa</taxon>
        <taxon>Chordata</taxon>
        <taxon>Craniata</taxon>
        <taxon>Vertebrata</taxon>
        <taxon>Euteleostomi</taxon>
        <taxon>Actinopterygii</taxon>
        <taxon>Neopterygii</taxon>
        <taxon>Teleostei</taxon>
        <taxon>Osteoglossocephala</taxon>
        <taxon>Osteoglossomorpha</taxon>
        <taxon>Osteoglossiformes</taxon>
        <taxon>Osteoglossidae</taxon>
        <taxon>Scleropages</taxon>
    </lineage>
</organism>
<keyword evidence="6" id="KW-1015">Disulfide bond</keyword>
<dbReference type="FunFam" id="3.60.10.10:FF:000007">
    <property type="entry name" value="Deoxyribonuclease"/>
    <property type="match status" value="1"/>
</dbReference>
<dbReference type="GO" id="GO:0003677">
    <property type="term" value="F:DNA binding"/>
    <property type="evidence" value="ECO:0007669"/>
    <property type="project" value="TreeGrafter"/>
</dbReference>